<proteinExistence type="predicted"/>
<organism evidence="1 2">
    <name type="scientific">Cohnella rhizosphaerae</name>
    <dbReference type="NCBI Taxonomy" id="1457232"/>
    <lineage>
        <taxon>Bacteria</taxon>
        <taxon>Bacillati</taxon>
        <taxon>Bacillota</taxon>
        <taxon>Bacilli</taxon>
        <taxon>Bacillales</taxon>
        <taxon>Paenibacillaceae</taxon>
        <taxon>Cohnella</taxon>
    </lineage>
</organism>
<dbReference type="InterPro" id="IPR025916">
    <property type="entry name" value="YdjO"/>
</dbReference>
<comment type="caution">
    <text evidence="1">The sequence shown here is derived from an EMBL/GenBank/DDBJ whole genome shotgun (WGS) entry which is preliminary data.</text>
</comment>
<accession>A0A9X4L330</accession>
<sequence>MASQDEGGKLYLTKIWKCKSPDCKAWVREEFATEAQKCPMCKGDMLRTMKHLPALVKKVKSKPR</sequence>
<evidence type="ECO:0000313" key="2">
    <source>
        <dbReference type="Proteomes" id="UP001153404"/>
    </source>
</evidence>
<name>A0A9X4L330_9BACL</name>
<dbReference type="Pfam" id="PF14169">
    <property type="entry name" value="YdjO"/>
    <property type="match status" value="1"/>
</dbReference>
<reference evidence="1" key="1">
    <citation type="submission" date="2022-10" db="EMBL/GenBank/DDBJ databases">
        <title>Comparative genomic analysis of Cohnella hashimotonis sp. nov., isolated from the International Space Station.</title>
        <authorList>
            <person name="Simpson A."/>
            <person name="Venkateswaran K."/>
        </authorList>
    </citation>
    <scope>NUCLEOTIDE SEQUENCE</scope>
    <source>
        <strain evidence="1">DSM 28161</strain>
    </source>
</reference>
<gene>
    <name evidence="1" type="ORF">OMP40_26900</name>
</gene>
<dbReference type="AlphaFoldDB" id="A0A9X4L330"/>
<keyword evidence="2" id="KW-1185">Reference proteome</keyword>
<evidence type="ECO:0000313" key="1">
    <source>
        <dbReference type="EMBL" id="MDG0812557.1"/>
    </source>
</evidence>
<dbReference type="RefSeq" id="WP_277535923.1">
    <property type="nucleotide sequence ID" value="NZ_JAPDIA010000008.1"/>
</dbReference>
<dbReference type="EMBL" id="JAPDIA010000008">
    <property type="protein sequence ID" value="MDG0812557.1"/>
    <property type="molecule type" value="Genomic_DNA"/>
</dbReference>
<dbReference type="Proteomes" id="UP001153404">
    <property type="component" value="Unassembled WGS sequence"/>
</dbReference>
<protein>
    <submittedName>
        <fullName evidence="1">Cold-shock protein</fullName>
    </submittedName>
</protein>